<dbReference type="InterPro" id="IPR051158">
    <property type="entry name" value="Metallophosphoesterase_sf"/>
</dbReference>
<dbReference type="Pfam" id="PF00149">
    <property type="entry name" value="Metallophos"/>
    <property type="match status" value="1"/>
</dbReference>
<proteinExistence type="predicted"/>
<feature type="domain" description="Calcineurin-like phosphoesterase" evidence="3">
    <location>
        <begin position="56"/>
        <end position="218"/>
    </location>
</feature>
<dbReference type="GO" id="GO:0016020">
    <property type="term" value="C:membrane"/>
    <property type="evidence" value="ECO:0007669"/>
    <property type="project" value="GOC"/>
</dbReference>
<name>A0A6J4I7J5_9CYAN</name>
<dbReference type="AlphaFoldDB" id="A0A6J4I7J5"/>
<dbReference type="EMBL" id="CADCTM010000234">
    <property type="protein sequence ID" value="CAA9242384.1"/>
    <property type="molecule type" value="Genomic_DNA"/>
</dbReference>
<evidence type="ECO:0000256" key="1">
    <source>
        <dbReference type="ARBA" id="ARBA00022723"/>
    </source>
</evidence>
<evidence type="ECO:0000256" key="2">
    <source>
        <dbReference type="ARBA" id="ARBA00022801"/>
    </source>
</evidence>
<evidence type="ECO:0000313" key="4">
    <source>
        <dbReference type="EMBL" id="CAA9242384.1"/>
    </source>
</evidence>
<dbReference type="CDD" id="cd07385">
    <property type="entry name" value="MPP_YkuE_C"/>
    <property type="match status" value="1"/>
</dbReference>
<organism evidence="4">
    <name type="scientific">uncultured Coleofasciculus sp</name>
    <dbReference type="NCBI Taxonomy" id="1267456"/>
    <lineage>
        <taxon>Bacteria</taxon>
        <taxon>Bacillati</taxon>
        <taxon>Cyanobacteriota</taxon>
        <taxon>Cyanophyceae</taxon>
        <taxon>Coleofasciculales</taxon>
        <taxon>Coleofasciculaceae</taxon>
        <taxon>Coleofasciculus</taxon>
        <taxon>environmental samples</taxon>
    </lineage>
</organism>
<dbReference type="GO" id="GO:0046872">
    <property type="term" value="F:metal ion binding"/>
    <property type="evidence" value="ECO:0007669"/>
    <property type="project" value="UniProtKB-KW"/>
</dbReference>
<dbReference type="Gene3D" id="3.60.21.10">
    <property type="match status" value="1"/>
</dbReference>
<evidence type="ECO:0000259" key="3">
    <source>
        <dbReference type="Pfam" id="PF00149"/>
    </source>
</evidence>
<dbReference type="InterPro" id="IPR029052">
    <property type="entry name" value="Metallo-depent_PP-like"/>
</dbReference>
<dbReference type="SUPFAM" id="SSF56300">
    <property type="entry name" value="Metallo-dependent phosphatases"/>
    <property type="match status" value="1"/>
</dbReference>
<accession>A0A6J4I7J5</accession>
<keyword evidence="2" id="KW-0378">Hydrolase</keyword>
<gene>
    <name evidence="4" type="ORF">AVDCRST_MAG92-1594</name>
</gene>
<dbReference type="GO" id="GO:0008758">
    <property type="term" value="F:UDP-2,3-diacylglucosamine hydrolase activity"/>
    <property type="evidence" value="ECO:0007669"/>
    <property type="project" value="TreeGrafter"/>
</dbReference>
<reference evidence="4" key="1">
    <citation type="submission" date="2020-02" db="EMBL/GenBank/DDBJ databases">
        <authorList>
            <person name="Meier V. D."/>
        </authorList>
    </citation>
    <scope>NUCLEOTIDE SEQUENCE</scope>
    <source>
        <strain evidence="4">AVDCRST_MAG92</strain>
    </source>
</reference>
<dbReference type="PANTHER" id="PTHR31302:SF31">
    <property type="entry name" value="PHOSPHODIESTERASE YAEI"/>
    <property type="match status" value="1"/>
</dbReference>
<dbReference type="GO" id="GO:0009245">
    <property type="term" value="P:lipid A biosynthetic process"/>
    <property type="evidence" value="ECO:0007669"/>
    <property type="project" value="TreeGrafter"/>
</dbReference>
<sequence>MPLCTQRRILGIGYAGNALLRERVISNMDWVFSEPLSVERLTIAIADLPPSLQGTKLVQLSDLHYDGVRLSDNVLAQAIEATNQAQPDLILLTGDYVTAEPEPIYSLVKQLKHLESRAGVCAVLGNHDLYYRQSKAQITEALTSIDVQVLWNEIAYPLGTELPIVGLADFWAGKFDPAPVMNQLDSKTPRIVLSHNPDSAELLQQWRVDLQLSGHTHGGQVMIPGIGPAPALLKKLQPYIPKAVQSRIPFIKACTTVVKHWEWAQGLHQVGSNQLYINRGLGTYSPGRLFCPPEVTVITLV</sequence>
<keyword evidence="1" id="KW-0479">Metal-binding</keyword>
<protein>
    <submittedName>
        <fullName evidence="4">Metallophosphoesterase</fullName>
    </submittedName>
</protein>
<dbReference type="InterPro" id="IPR004843">
    <property type="entry name" value="Calcineurin-like_PHP"/>
</dbReference>
<dbReference type="PANTHER" id="PTHR31302">
    <property type="entry name" value="TRANSMEMBRANE PROTEIN WITH METALLOPHOSPHOESTERASE DOMAIN-RELATED"/>
    <property type="match status" value="1"/>
</dbReference>